<keyword evidence="2" id="KW-0812">Transmembrane</keyword>
<feature type="compositionally biased region" description="Polar residues" evidence="1">
    <location>
        <begin position="44"/>
        <end position="56"/>
    </location>
</feature>
<feature type="transmembrane region" description="Helical" evidence="2">
    <location>
        <begin position="12"/>
        <end position="32"/>
    </location>
</feature>
<proteinExistence type="predicted"/>
<keyword evidence="4" id="KW-1185">Reference proteome</keyword>
<evidence type="ECO:0000256" key="2">
    <source>
        <dbReference type="SAM" id="Phobius"/>
    </source>
</evidence>
<feature type="compositionally biased region" description="Acidic residues" evidence="1">
    <location>
        <begin position="86"/>
        <end position="97"/>
    </location>
</feature>
<comment type="caution">
    <text evidence="3">The sequence shown here is derived from an EMBL/GenBank/DDBJ whole genome shotgun (WGS) entry which is preliminary data.</text>
</comment>
<feature type="compositionally biased region" description="Basic and acidic residues" evidence="1">
    <location>
        <begin position="67"/>
        <end position="77"/>
    </location>
</feature>
<evidence type="ECO:0000313" key="3">
    <source>
        <dbReference type="EMBL" id="KAG7561860.1"/>
    </source>
</evidence>
<evidence type="ECO:0000313" key="4">
    <source>
        <dbReference type="Proteomes" id="UP000812966"/>
    </source>
</evidence>
<evidence type="ECO:0000256" key="1">
    <source>
        <dbReference type="SAM" id="MobiDB-lite"/>
    </source>
</evidence>
<feature type="compositionally biased region" description="Basic and acidic residues" evidence="1">
    <location>
        <begin position="169"/>
        <end position="178"/>
    </location>
</feature>
<keyword evidence="2" id="KW-0472">Membrane</keyword>
<dbReference type="AlphaFoldDB" id="A0A8K0NRK0"/>
<organism evidence="3 4">
    <name type="scientific">Filobasidium floriforme</name>
    <dbReference type="NCBI Taxonomy" id="5210"/>
    <lineage>
        <taxon>Eukaryota</taxon>
        <taxon>Fungi</taxon>
        <taxon>Dikarya</taxon>
        <taxon>Basidiomycota</taxon>
        <taxon>Agaricomycotina</taxon>
        <taxon>Tremellomycetes</taxon>
        <taxon>Filobasidiales</taxon>
        <taxon>Filobasidiaceae</taxon>
        <taxon>Filobasidium</taxon>
    </lineage>
</organism>
<feature type="region of interest" description="Disordered" evidence="1">
    <location>
        <begin position="131"/>
        <end position="259"/>
    </location>
</feature>
<dbReference type="EMBL" id="JABELV010000044">
    <property type="protein sequence ID" value="KAG7561860.1"/>
    <property type="molecule type" value="Genomic_DNA"/>
</dbReference>
<feature type="region of interest" description="Disordered" evidence="1">
    <location>
        <begin position="40"/>
        <end position="100"/>
    </location>
</feature>
<name>A0A8K0NRK0_9TREE</name>
<protein>
    <submittedName>
        <fullName evidence="3">Uncharacterized protein</fullName>
    </submittedName>
</protein>
<accession>A0A8K0NRK0</accession>
<reference evidence="3" key="1">
    <citation type="submission" date="2020-04" db="EMBL/GenBank/DDBJ databases">
        <title>Analysis of mating type loci in Filobasidium floriforme.</title>
        <authorList>
            <person name="Nowrousian M."/>
        </authorList>
    </citation>
    <scope>NUCLEOTIDE SEQUENCE</scope>
    <source>
        <strain evidence="3">CBS 6242</strain>
    </source>
</reference>
<dbReference type="Proteomes" id="UP000812966">
    <property type="component" value="Unassembled WGS sequence"/>
</dbReference>
<sequence>MASETVITALKIVGFILLGVSILMMGGILYLWRQSRNRKRSHRQTQAAGLEPSSTAPHALQSRPSQKQHDKKQEAKRRQNLAWGVVDEESGEKDAEEMGGIGTLSTDAIRRMGIARTDSGLLGTAVLHKTDTRSRPANDPVQHLASQKTNVTPGIGSGNGPRSPPKALDMPDSHRKLSDNPFSNDHASRPPTNMSSSNASSPATSAHAIRPSRPVRPSEAGSPRTVVPQRSPYSTGNIRFPDAVSQKTVAMAKPDPRGR</sequence>
<keyword evidence="2" id="KW-1133">Transmembrane helix</keyword>
<gene>
    <name evidence="3" type="ORF">FFLO_02677</name>
</gene>
<feature type="compositionally biased region" description="Low complexity" evidence="1">
    <location>
        <begin position="190"/>
        <end position="206"/>
    </location>
</feature>